<evidence type="ECO:0000256" key="3">
    <source>
        <dbReference type="ARBA" id="ARBA00005663"/>
    </source>
</evidence>
<keyword evidence="5" id="KW-1003">Cell membrane</keyword>
<dbReference type="NCBIfam" id="TIGR00757">
    <property type="entry name" value="RNaseEG"/>
    <property type="match status" value="1"/>
</dbReference>
<comment type="caution">
    <text evidence="19">The sequence shown here is derived from an EMBL/GenBank/DDBJ whole genome shotgun (WGS) entry which is preliminary data.</text>
</comment>
<keyword evidence="16" id="KW-0694">RNA-binding</keyword>
<dbReference type="GO" id="GO:0046872">
    <property type="term" value="F:metal ion binding"/>
    <property type="evidence" value="ECO:0007669"/>
    <property type="project" value="UniProtKB-KW"/>
</dbReference>
<evidence type="ECO:0000256" key="16">
    <source>
        <dbReference type="ARBA" id="ARBA00022884"/>
    </source>
</evidence>
<dbReference type="GO" id="GO:0005737">
    <property type="term" value="C:cytoplasm"/>
    <property type="evidence" value="ECO:0007669"/>
    <property type="project" value="UniProtKB-SubCell"/>
</dbReference>
<keyword evidence="15" id="KW-0460">Magnesium</keyword>
<evidence type="ECO:0000313" key="20">
    <source>
        <dbReference type="Proteomes" id="UP000176992"/>
    </source>
</evidence>
<dbReference type="PANTHER" id="PTHR30001:SF1">
    <property type="entry name" value="RIBONUCLEASE E_G-LIKE PROTEIN, CHLOROPLASTIC"/>
    <property type="match status" value="1"/>
</dbReference>
<evidence type="ECO:0000256" key="15">
    <source>
        <dbReference type="ARBA" id="ARBA00022842"/>
    </source>
</evidence>
<keyword evidence="7" id="KW-0997">Cell inner membrane</keyword>
<dbReference type="Gene3D" id="2.40.50.140">
    <property type="entry name" value="Nucleic acid-binding proteins"/>
    <property type="match status" value="1"/>
</dbReference>
<dbReference type="GO" id="GO:0004519">
    <property type="term" value="F:endonuclease activity"/>
    <property type="evidence" value="ECO:0007669"/>
    <property type="project" value="UniProtKB-KW"/>
</dbReference>
<keyword evidence="17" id="KW-0472">Membrane</keyword>
<keyword evidence="13" id="KW-0255">Endonuclease</keyword>
<evidence type="ECO:0000256" key="12">
    <source>
        <dbReference type="ARBA" id="ARBA00022730"/>
    </source>
</evidence>
<accession>A0A1F5YDH6</accession>
<keyword evidence="12" id="KW-0699">rRNA-binding</keyword>
<reference evidence="19 20" key="1">
    <citation type="journal article" date="2016" name="Nat. Commun.">
        <title>Thousands of microbial genomes shed light on interconnected biogeochemical processes in an aquifer system.</title>
        <authorList>
            <person name="Anantharaman K."/>
            <person name="Brown C.T."/>
            <person name="Hug L.A."/>
            <person name="Sharon I."/>
            <person name="Castelle C.J."/>
            <person name="Probst A.J."/>
            <person name="Thomas B.C."/>
            <person name="Singh A."/>
            <person name="Wilkins M.J."/>
            <person name="Karaoz U."/>
            <person name="Brodie E.L."/>
            <person name="Williams K.H."/>
            <person name="Hubbard S.S."/>
            <person name="Banfield J.F."/>
        </authorList>
    </citation>
    <scope>NUCLEOTIDE SEQUENCE [LARGE SCALE GENOMIC DNA]</scope>
</reference>
<sequence length="518" mass="59404">MANQARYKTIKREIIISAGFNQTRVAILEDGKLVEFLVDHDQDQRMVGDIYKGVVRRVLPGMQAAFVDIGLPKHGFLHVSDVGNELFDMDFESGAVEEEKAAGGRRSRKLQSIQDQLKEGQELIVQVIKEPIGTKGPRVTTEVSLPGRLLVYAPFESRIGISRKIDDQAVRNKIKDILRAIVTNREGIIVRTAAEDTTAEEFNREYVSLKNLWRKVRRQASQSPAPSLIYQEMKLISGLLRDVFNDRVDALVVDSKEEYRIIREYLRIIAPKLTGRLQFYKDSEPVFTRYNLDEEIRRVFNRKVWLKKGGYIVLEQTEALVSIDVNTGRYTGEKDQEETILRTNLEAAREIARQVRLRDLGGIIVCDFIDMESRENQQKVLDEFRRYLKFDRAKTKAFDISQLGLVEMSRQRVRSSLYHSLTVPCPACEGRGRIFTPEVVSGELELALRKIGAAKKEKTLLLKVHPSVALHLMEEESPLLQELEEKTGISLQLRDDPMMRQDTFAIYSLPSRKQLEIK</sequence>
<feature type="domain" description="S1 motif" evidence="18">
    <location>
        <begin position="48"/>
        <end position="148"/>
    </location>
</feature>
<dbReference type="InterPro" id="IPR048583">
    <property type="entry name" value="RNase_E_G_thioredoxin-like"/>
</dbReference>
<evidence type="ECO:0000256" key="5">
    <source>
        <dbReference type="ARBA" id="ARBA00022475"/>
    </source>
</evidence>
<dbReference type="EMBL" id="MFIV01000143">
    <property type="protein sequence ID" value="OGF98247.1"/>
    <property type="molecule type" value="Genomic_DNA"/>
</dbReference>
<dbReference type="GO" id="GO:0006364">
    <property type="term" value="P:rRNA processing"/>
    <property type="evidence" value="ECO:0007669"/>
    <property type="project" value="UniProtKB-KW"/>
</dbReference>
<dbReference type="Pfam" id="PF10150">
    <property type="entry name" value="RNase_E_G"/>
    <property type="match status" value="1"/>
</dbReference>
<dbReference type="CDD" id="cd04453">
    <property type="entry name" value="S1_RNase_E"/>
    <property type="match status" value="1"/>
</dbReference>
<organism evidence="19 20">
    <name type="scientific">Candidatus Glassbacteria bacterium GWA2_58_10</name>
    <dbReference type="NCBI Taxonomy" id="1817865"/>
    <lineage>
        <taxon>Bacteria</taxon>
        <taxon>Candidatus Glassiibacteriota</taxon>
    </lineage>
</organism>
<dbReference type="Pfam" id="PF20833">
    <property type="entry name" value="RNase_E_G_Thio"/>
    <property type="match status" value="1"/>
</dbReference>
<keyword evidence="11" id="KW-0479">Metal-binding</keyword>
<proteinExistence type="inferred from homology"/>
<dbReference type="SUPFAM" id="SSF50249">
    <property type="entry name" value="Nucleic acid-binding proteins"/>
    <property type="match status" value="1"/>
</dbReference>
<evidence type="ECO:0000256" key="10">
    <source>
        <dbReference type="ARBA" id="ARBA00022722"/>
    </source>
</evidence>
<evidence type="ECO:0000256" key="11">
    <source>
        <dbReference type="ARBA" id="ARBA00022723"/>
    </source>
</evidence>
<dbReference type="InterPro" id="IPR019307">
    <property type="entry name" value="RNA-bd_AU-1/RNase_E/G"/>
</dbReference>
<dbReference type="GO" id="GO:0004540">
    <property type="term" value="F:RNA nuclease activity"/>
    <property type="evidence" value="ECO:0007669"/>
    <property type="project" value="InterPro"/>
</dbReference>
<evidence type="ECO:0000256" key="9">
    <source>
        <dbReference type="ARBA" id="ARBA00022694"/>
    </source>
</evidence>
<gene>
    <name evidence="19" type="ORF">A2Z86_00990</name>
</gene>
<evidence type="ECO:0000256" key="4">
    <source>
        <dbReference type="ARBA" id="ARBA00017719"/>
    </source>
</evidence>
<keyword evidence="14" id="KW-0378">Hydrolase</keyword>
<evidence type="ECO:0000256" key="14">
    <source>
        <dbReference type="ARBA" id="ARBA00022801"/>
    </source>
</evidence>
<dbReference type="SMART" id="SM00316">
    <property type="entry name" value="S1"/>
    <property type="match status" value="1"/>
</dbReference>
<dbReference type="PANTHER" id="PTHR30001">
    <property type="entry name" value="RIBONUCLEASE"/>
    <property type="match status" value="1"/>
</dbReference>
<evidence type="ECO:0000256" key="8">
    <source>
        <dbReference type="ARBA" id="ARBA00022552"/>
    </source>
</evidence>
<dbReference type="GO" id="GO:0016787">
    <property type="term" value="F:hydrolase activity"/>
    <property type="evidence" value="ECO:0007669"/>
    <property type="project" value="UniProtKB-KW"/>
</dbReference>
<comment type="cofactor">
    <cofactor evidence="1">
        <name>Mg(2+)</name>
        <dbReference type="ChEBI" id="CHEBI:18420"/>
    </cofactor>
</comment>
<keyword evidence="6" id="KW-0963">Cytoplasm</keyword>
<comment type="similarity">
    <text evidence="3">Belongs to the RNase E/G family. RNase G subfamily.</text>
</comment>
<evidence type="ECO:0000259" key="18">
    <source>
        <dbReference type="PROSITE" id="PS50126"/>
    </source>
</evidence>
<comment type="subcellular location">
    <subcellularLocation>
        <location evidence="2">Cytoplasm</location>
    </subcellularLocation>
</comment>
<dbReference type="PROSITE" id="PS50126">
    <property type="entry name" value="S1"/>
    <property type="match status" value="1"/>
</dbReference>
<evidence type="ECO:0000256" key="13">
    <source>
        <dbReference type="ARBA" id="ARBA00022759"/>
    </source>
</evidence>
<keyword evidence="8" id="KW-0698">rRNA processing</keyword>
<dbReference type="InterPro" id="IPR012340">
    <property type="entry name" value="NA-bd_OB-fold"/>
</dbReference>
<keyword evidence="10" id="KW-0540">Nuclease</keyword>
<protein>
    <recommendedName>
        <fullName evidence="4">Ribonuclease G</fullName>
    </recommendedName>
</protein>
<evidence type="ECO:0000256" key="7">
    <source>
        <dbReference type="ARBA" id="ARBA00022519"/>
    </source>
</evidence>
<dbReference type="Pfam" id="PF00575">
    <property type="entry name" value="S1"/>
    <property type="match status" value="1"/>
</dbReference>
<dbReference type="InterPro" id="IPR004659">
    <property type="entry name" value="RNase_E/G"/>
</dbReference>
<name>A0A1F5YDH6_9BACT</name>
<evidence type="ECO:0000256" key="17">
    <source>
        <dbReference type="ARBA" id="ARBA00023136"/>
    </source>
</evidence>
<evidence type="ECO:0000256" key="1">
    <source>
        <dbReference type="ARBA" id="ARBA00001946"/>
    </source>
</evidence>
<dbReference type="Proteomes" id="UP000176992">
    <property type="component" value="Unassembled WGS sequence"/>
</dbReference>
<dbReference type="GO" id="GO:0008033">
    <property type="term" value="P:tRNA processing"/>
    <property type="evidence" value="ECO:0007669"/>
    <property type="project" value="UniProtKB-KW"/>
</dbReference>
<evidence type="ECO:0000313" key="19">
    <source>
        <dbReference type="EMBL" id="OGF98247.1"/>
    </source>
</evidence>
<dbReference type="Gene3D" id="3.40.1260.20">
    <property type="entry name" value="Ribonuclease E, catalytic domain"/>
    <property type="match status" value="1"/>
</dbReference>
<keyword evidence="9" id="KW-0819">tRNA processing</keyword>
<dbReference type="InterPro" id="IPR003029">
    <property type="entry name" value="S1_domain"/>
</dbReference>
<dbReference type="GO" id="GO:0019843">
    <property type="term" value="F:rRNA binding"/>
    <property type="evidence" value="ECO:0007669"/>
    <property type="project" value="UniProtKB-KW"/>
</dbReference>
<evidence type="ECO:0000256" key="6">
    <source>
        <dbReference type="ARBA" id="ARBA00022490"/>
    </source>
</evidence>
<evidence type="ECO:0000256" key="2">
    <source>
        <dbReference type="ARBA" id="ARBA00004496"/>
    </source>
</evidence>
<dbReference type="AlphaFoldDB" id="A0A1F5YDH6"/>